<organism evidence="3 4">
    <name type="scientific">Falsigemmobacter intermedius</name>
    <dbReference type="NCBI Taxonomy" id="1553448"/>
    <lineage>
        <taxon>Bacteria</taxon>
        <taxon>Pseudomonadati</taxon>
        <taxon>Pseudomonadota</taxon>
        <taxon>Alphaproteobacteria</taxon>
        <taxon>Rhodobacterales</taxon>
        <taxon>Paracoccaceae</taxon>
        <taxon>Falsigemmobacter</taxon>
    </lineage>
</organism>
<evidence type="ECO:0000259" key="2">
    <source>
        <dbReference type="Pfam" id="PF23920"/>
    </source>
</evidence>
<protein>
    <submittedName>
        <fullName evidence="3">Uncharacterized protein</fullName>
    </submittedName>
</protein>
<feature type="domain" description="DUF7259" evidence="2">
    <location>
        <begin position="225"/>
        <end position="294"/>
    </location>
</feature>
<evidence type="ECO:0000313" key="4">
    <source>
        <dbReference type="Proteomes" id="UP000287168"/>
    </source>
</evidence>
<dbReference type="EMBL" id="SBLC01000019">
    <property type="protein sequence ID" value="RWY39948.1"/>
    <property type="molecule type" value="Genomic_DNA"/>
</dbReference>
<dbReference type="OrthoDB" id="8420134at2"/>
<accession>A0A3S3YGH3</accession>
<feature type="domain" description="DUF6963" evidence="1">
    <location>
        <begin position="2"/>
        <end position="213"/>
    </location>
</feature>
<proteinExistence type="predicted"/>
<dbReference type="Pfam" id="PF22288">
    <property type="entry name" value="DUF6963"/>
    <property type="match status" value="1"/>
</dbReference>
<evidence type="ECO:0000313" key="3">
    <source>
        <dbReference type="EMBL" id="RWY39948.1"/>
    </source>
</evidence>
<comment type="caution">
    <text evidence="3">The sequence shown here is derived from an EMBL/GenBank/DDBJ whole genome shotgun (WGS) entry which is preliminary data.</text>
</comment>
<keyword evidence="4" id="KW-1185">Reference proteome</keyword>
<dbReference type="Proteomes" id="UP000287168">
    <property type="component" value="Unassembled WGS sequence"/>
</dbReference>
<dbReference type="AlphaFoldDB" id="A0A3S3YGH3"/>
<reference evidence="3 4" key="1">
    <citation type="journal article" date="2015" name="Int. J. Syst. Evol. Microbiol.">
        <title>Gemmobacter intermedius sp. nov., isolated from a white stork (Ciconia ciconia).</title>
        <authorList>
            <person name="Kampfer P."/>
            <person name="Jerzak L."/>
            <person name="Wilharm G."/>
            <person name="Golke J."/>
            <person name="Busse H.J."/>
            <person name="Glaeser S.P."/>
        </authorList>
    </citation>
    <scope>NUCLEOTIDE SEQUENCE [LARGE SCALE GENOMIC DNA]</scope>
    <source>
        <strain evidence="3 4">119/4</strain>
    </source>
</reference>
<evidence type="ECO:0000259" key="1">
    <source>
        <dbReference type="Pfam" id="PF22288"/>
    </source>
</evidence>
<gene>
    <name evidence="3" type="ORF">EP867_13305</name>
</gene>
<sequence>MTTGIAIRGPGAGAAALRVLQAIEMLGVGEIGGFAVFRAWSQEGGGLLSSVTQRGGSQGLTLPEGWESAPLAAVISSGPDRPLPLEQFLPGGPEGLVTGHRLPSGLTRAGVALNTHVFDLMRRGQIDQPGLEAALAAEPGLDAGLIVLPRRGPVLLANAPRVAARCDCGSFLWQSGEQAVAVVLNSIAAPALTAPALAEALGAIGIEALGGPQAGYGFGALPDRLCVTLAAEERIDLDAAGMVTAIRSANPAFQRGRPGITAIYCGTPVWQGGRCLGRAVSEVWADVDAGWLTAPAARQFLWQRSL</sequence>
<name>A0A3S3YGH3_9RHOB</name>
<dbReference type="RefSeq" id="WP_128489975.1">
    <property type="nucleotide sequence ID" value="NZ_JBHLXB010000025.1"/>
</dbReference>
<dbReference type="InterPro" id="IPR054236">
    <property type="entry name" value="DUF6963"/>
</dbReference>
<dbReference type="Pfam" id="PF23920">
    <property type="entry name" value="DUF7259"/>
    <property type="match status" value="1"/>
</dbReference>
<dbReference type="InterPro" id="IPR055683">
    <property type="entry name" value="DUF7259"/>
</dbReference>